<keyword evidence="5" id="KW-1185">Reference proteome</keyword>
<feature type="coiled-coil region" evidence="1">
    <location>
        <begin position="129"/>
        <end position="156"/>
    </location>
</feature>
<dbReference type="Pfam" id="PF13185">
    <property type="entry name" value="GAF_2"/>
    <property type="match status" value="1"/>
</dbReference>
<dbReference type="OrthoDB" id="295473at2759"/>
<dbReference type="Proteomes" id="UP000271974">
    <property type="component" value="Unassembled WGS sequence"/>
</dbReference>
<evidence type="ECO:0000256" key="1">
    <source>
        <dbReference type="SAM" id="Coils"/>
    </source>
</evidence>
<dbReference type="Pfam" id="PF01590">
    <property type="entry name" value="GAF"/>
    <property type="match status" value="1"/>
</dbReference>
<gene>
    <name evidence="4" type="ORF">EGW08_002762</name>
</gene>
<feature type="domain" description="GAF" evidence="2">
    <location>
        <begin position="138"/>
        <end position="236"/>
    </location>
</feature>
<protein>
    <recommendedName>
        <fullName evidence="2 3">GAF domain-containing protein</fullName>
    </recommendedName>
</protein>
<feature type="non-terminal residue" evidence="4">
    <location>
        <position position="1"/>
    </location>
</feature>
<dbReference type="EMBL" id="RQTK01000055">
    <property type="protein sequence ID" value="RUS89465.1"/>
    <property type="molecule type" value="Genomic_DNA"/>
</dbReference>
<dbReference type="Gene3D" id="3.30.450.40">
    <property type="match status" value="2"/>
</dbReference>
<evidence type="ECO:0000259" key="2">
    <source>
        <dbReference type="Pfam" id="PF01590"/>
    </source>
</evidence>
<accession>A0A3S1BR58</accession>
<dbReference type="STRING" id="188477.A0A3S1BR58"/>
<feature type="domain" description="GAF" evidence="3">
    <location>
        <begin position="18"/>
        <end position="97"/>
    </location>
</feature>
<dbReference type="InterPro" id="IPR029016">
    <property type="entry name" value="GAF-like_dom_sf"/>
</dbReference>
<sequence>ILFLQAVGDSVLQEEVRFAGPTSCFANALETKQPITLEDIPMDRRQEVEKIIRRQVHSLLCVPVCISDSKDLLALACVVNKSNDQEFTESDAEIIRQCFKYTATVLTSTLAFQNERKLKNQTQALLQVARKLFTRLDDLTKLLREIMQEARNLTDAERCSVFLIDKDTDELVAMVFDGITADDKEVQGEIRLPKTQGIAGHVATTGTLLNIRDAYSHPLFYRGIDDSTGFRTRSVLTTQ</sequence>
<evidence type="ECO:0000313" key="4">
    <source>
        <dbReference type="EMBL" id="RUS89465.1"/>
    </source>
</evidence>
<reference evidence="4 5" key="1">
    <citation type="submission" date="2019-01" db="EMBL/GenBank/DDBJ databases">
        <title>A draft genome assembly of the solar-powered sea slug Elysia chlorotica.</title>
        <authorList>
            <person name="Cai H."/>
            <person name="Li Q."/>
            <person name="Fang X."/>
            <person name="Li J."/>
            <person name="Curtis N.E."/>
            <person name="Altenburger A."/>
            <person name="Shibata T."/>
            <person name="Feng M."/>
            <person name="Maeda T."/>
            <person name="Schwartz J.A."/>
            <person name="Shigenobu S."/>
            <person name="Lundholm N."/>
            <person name="Nishiyama T."/>
            <person name="Yang H."/>
            <person name="Hasebe M."/>
            <person name="Li S."/>
            <person name="Pierce S.K."/>
            <person name="Wang J."/>
        </authorList>
    </citation>
    <scope>NUCLEOTIDE SEQUENCE [LARGE SCALE GENOMIC DNA]</scope>
    <source>
        <strain evidence="4">EC2010</strain>
        <tissue evidence="4">Whole organism of an adult</tissue>
    </source>
</reference>
<name>A0A3S1BR58_ELYCH</name>
<organism evidence="4 5">
    <name type="scientific">Elysia chlorotica</name>
    <name type="common">Eastern emerald elysia</name>
    <name type="synonym">Sea slug</name>
    <dbReference type="NCBI Taxonomy" id="188477"/>
    <lineage>
        <taxon>Eukaryota</taxon>
        <taxon>Metazoa</taxon>
        <taxon>Spiralia</taxon>
        <taxon>Lophotrochozoa</taxon>
        <taxon>Mollusca</taxon>
        <taxon>Gastropoda</taxon>
        <taxon>Heterobranchia</taxon>
        <taxon>Euthyneura</taxon>
        <taxon>Panpulmonata</taxon>
        <taxon>Sacoglossa</taxon>
        <taxon>Placobranchoidea</taxon>
        <taxon>Plakobranchidae</taxon>
        <taxon>Elysia</taxon>
    </lineage>
</organism>
<proteinExistence type="predicted"/>
<comment type="caution">
    <text evidence="4">The sequence shown here is derived from an EMBL/GenBank/DDBJ whole genome shotgun (WGS) entry which is preliminary data.</text>
</comment>
<dbReference type="InterPro" id="IPR003018">
    <property type="entry name" value="GAF"/>
</dbReference>
<evidence type="ECO:0000313" key="5">
    <source>
        <dbReference type="Proteomes" id="UP000271974"/>
    </source>
</evidence>
<evidence type="ECO:0000259" key="3">
    <source>
        <dbReference type="Pfam" id="PF13185"/>
    </source>
</evidence>
<dbReference type="SUPFAM" id="SSF55781">
    <property type="entry name" value="GAF domain-like"/>
    <property type="match status" value="2"/>
</dbReference>
<dbReference type="AlphaFoldDB" id="A0A3S1BR58"/>
<keyword evidence="1" id="KW-0175">Coiled coil</keyword>